<dbReference type="PROSITE" id="PS50931">
    <property type="entry name" value="HTH_LYSR"/>
    <property type="match status" value="1"/>
</dbReference>
<comment type="caution">
    <text evidence="6">The sequence shown here is derived from an EMBL/GenBank/DDBJ whole genome shotgun (WGS) entry which is preliminary data.</text>
</comment>
<dbReference type="InterPro" id="IPR036390">
    <property type="entry name" value="WH_DNA-bd_sf"/>
</dbReference>
<dbReference type="RefSeq" id="WP_233721678.1">
    <property type="nucleotide sequence ID" value="NZ_JAJUWU010000026.1"/>
</dbReference>
<dbReference type="EMBL" id="JAJUWU010000026">
    <property type="protein sequence ID" value="MCE7030603.1"/>
    <property type="molecule type" value="Genomic_DNA"/>
</dbReference>
<keyword evidence="2" id="KW-0805">Transcription regulation</keyword>
<dbReference type="Gene3D" id="1.10.10.10">
    <property type="entry name" value="Winged helix-like DNA-binding domain superfamily/Winged helix DNA-binding domain"/>
    <property type="match status" value="1"/>
</dbReference>
<dbReference type="AlphaFoldDB" id="A0A9X1P7B1"/>
<proteinExistence type="inferred from homology"/>
<keyword evidence="3" id="KW-0238">DNA-binding</keyword>
<evidence type="ECO:0000256" key="2">
    <source>
        <dbReference type="ARBA" id="ARBA00023015"/>
    </source>
</evidence>
<dbReference type="SUPFAM" id="SSF53850">
    <property type="entry name" value="Periplasmic binding protein-like II"/>
    <property type="match status" value="1"/>
</dbReference>
<evidence type="ECO:0000256" key="3">
    <source>
        <dbReference type="ARBA" id="ARBA00023125"/>
    </source>
</evidence>
<dbReference type="SUPFAM" id="SSF46785">
    <property type="entry name" value="Winged helix' DNA-binding domain"/>
    <property type="match status" value="1"/>
</dbReference>
<dbReference type="PANTHER" id="PTHR30537:SF5">
    <property type="entry name" value="HTH-TYPE TRANSCRIPTIONAL ACTIVATOR TTDR-RELATED"/>
    <property type="match status" value="1"/>
</dbReference>
<dbReference type="GO" id="GO:0043565">
    <property type="term" value="F:sequence-specific DNA binding"/>
    <property type="evidence" value="ECO:0007669"/>
    <property type="project" value="TreeGrafter"/>
</dbReference>
<evidence type="ECO:0000313" key="6">
    <source>
        <dbReference type="EMBL" id="MCE7030603.1"/>
    </source>
</evidence>
<evidence type="ECO:0000256" key="1">
    <source>
        <dbReference type="ARBA" id="ARBA00009437"/>
    </source>
</evidence>
<dbReference type="Proteomes" id="UP001139035">
    <property type="component" value="Unassembled WGS sequence"/>
</dbReference>
<dbReference type="InterPro" id="IPR000847">
    <property type="entry name" value="LysR_HTH_N"/>
</dbReference>
<evidence type="ECO:0000256" key="4">
    <source>
        <dbReference type="ARBA" id="ARBA00023163"/>
    </source>
</evidence>
<gene>
    <name evidence="6" type="ORF">LZD57_21665</name>
</gene>
<dbReference type="FunFam" id="1.10.10.10:FF:000001">
    <property type="entry name" value="LysR family transcriptional regulator"/>
    <property type="match status" value="1"/>
</dbReference>
<dbReference type="InterPro" id="IPR005119">
    <property type="entry name" value="LysR_subst-bd"/>
</dbReference>
<dbReference type="GO" id="GO:0003700">
    <property type="term" value="F:DNA-binding transcription factor activity"/>
    <property type="evidence" value="ECO:0007669"/>
    <property type="project" value="InterPro"/>
</dbReference>
<dbReference type="GO" id="GO:0006351">
    <property type="term" value="P:DNA-templated transcription"/>
    <property type="evidence" value="ECO:0007669"/>
    <property type="project" value="TreeGrafter"/>
</dbReference>
<organism evidence="6 7">
    <name type="scientific">Jiella avicenniae</name>
    <dbReference type="NCBI Taxonomy" id="2907202"/>
    <lineage>
        <taxon>Bacteria</taxon>
        <taxon>Pseudomonadati</taxon>
        <taxon>Pseudomonadota</taxon>
        <taxon>Alphaproteobacteria</taxon>
        <taxon>Hyphomicrobiales</taxon>
        <taxon>Aurantimonadaceae</taxon>
        <taxon>Jiella</taxon>
    </lineage>
</organism>
<dbReference type="InterPro" id="IPR058163">
    <property type="entry name" value="LysR-type_TF_proteobact-type"/>
</dbReference>
<dbReference type="InterPro" id="IPR036388">
    <property type="entry name" value="WH-like_DNA-bd_sf"/>
</dbReference>
<accession>A0A9X1P7B1</accession>
<evidence type="ECO:0000259" key="5">
    <source>
        <dbReference type="PROSITE" id="PS50931"/>
    </source>
</evidence>
<protein>
    <submittedName>
        <fullName evidence="6">LysR family transcriptional regulator</fullName>
    </submittedName>
</protein>
<keyword evidence="4" id="KW-0804">Transcription</keyword>
<keyword evidence="7" id="KW-1185">Reference proteome</keyword>
<sequence>MADRLAGLEVFVRAIRTGSLSAAARGLRMSPAMAARHLEALEARLGTTLVRRTTRRLSLTEAGAAFLERAERLLADLAEAEAEASARTVLVEGLVRVSAPAAFGALHLASLMPGFAARHPGVRIELGLNDRTVDLLEERWDMAVRIGRLADSGLLARKLADVRLVVCAAPDYLRRKGVPRSVAELRDHDCLSYTLSDTASDRVWRFGRDGEIRVPVAGSLAADNGDALVTAAIGGQGIVYGPRFIAANALANGRLVEIALDRPLADMGAIHAITHPTRRPTAKVRAWIDYLAACLKDRSQDW</sequence>
<reference evidence="6" key="1">
    <citation type="submission" date="2022-01" db="EMBL/GenBank/DDBJ databases">
        <title>Jiella avicenniae sp. nov., a novel endophytic bacterium isolated from bark of Avicennia marina.</title>
        <authorList>
            <person name="Tuo L."/>
        </authorList>
    </citation>
    <scope>NUCLEOTIDE SEQUENCE</scope>
    <source>
        <strain evidence="6">CBK1P-4</strain>
    </source>
</reference>
<dbReference type="CDD" id="cd08422">
    <property type="entry name" value="PBP2_CrgA_like"/>
    <property type="match status" value="1"/>
</dbReference>
<dbReference type="PANTHER" id="PTHR30537">
    <property type="entry name" value="HTH-TYPE TRANSCRIPTIONAL REGULATOR"/>
    <property type="match status" value="1"/>
</dbReference>
<name>A0A9X1P7B1_9HYPH</name>
<dbReference type="Gene3D" id="3.40.190.290">
    <property type="match status" value="1"/>
</dbReference>
<comment type="similarity">
    <text evidence="1">Belongs to the LysR transcriptional regulatory family.</text>
</comment>
<dbReference type="Pfam" id="PF00126">
    <property type="entry name" value="HTH_1"/>
    <property type="match status" value="1"/>
</dbReference>
<feature type="domain" description="HTH lysR-type" evidence="5">
    <location>
        <begin position="3"/>
        <end position="60"/>
    </location>
</feature>
<dbReference type="FunFam" id="3.40.190.290:FF:000001">
    <property type="entry name" value="Transcriptional regulator, LysR family"/>
    <property type="match status" value="1"/>
</dbReference>
<dbReference type="Pfam" id="PF03466">
    <property type="entry name" value="LysR_substrate"/>
    <property type="match status" value="1"/>
</dbReference>
<evidence type="ECO:0000313" key="7">
    <source>
        <dbReference type="Proteomes" id="UP001139035"/>
    </source>
</evidence>